<sequence length="41" mass="4550">MACLFFGMGLLRFFLFAREKFLPGKNPRLKPGAGSIIFCPG</sequence>
<name>A0A150K717_HEYCO</name>
<gene>
    <name evidence="1" type="ORF">B4099_3378</name>
</gene>
<dbReference type="EMBL" id="LQYI01000090">
    <property type="protein sequence ID" value="KYC65369.1"/>
    <property type="molecule type" value="Genomic_DNA"/>
</dbReference>
<dbReference type="AlphaFoldDB" id="A0A150K717"/>
<evidence type="ECO:0000313" key="2">
    <source>
        <dbReference type="Proteomes" id="UP000075304"/>
    </source>
</evidence>
<evidence type="ECO:0000313" key="1">
    <source>
        <dbReference type="EMBL" id="KYC65369.1"/>
    </source>
</evidence>
<comment type="caution">
    <text evidence="1">The sequence shown here is derived from an EMBL/GenBank/DDBJ whole genome shotgun (WGS) entry which is preliminary data.</text>
</comment>
<organism evidence="1 2">
    <name type="scientific">Heyndrickxia coagulans</name>
    <name type="common">Weizmannia coagulans</name>
    <dbReference type="NCBI Taxonomy" id="1398"/>
    <lineage>
        <taxon>Bacteria</taxon>
        <taxon>Bacillati</taxon>
        <taxon>Bacillota</taxon>
        <taxon>Bacilli</taxon>
        <taxon>Bacillales</taxon>
        <taxon>Bacillaceae</taxon>
        <taxon>Heyndrickxia</taxon>
    </lineage>
</organism>
<proteinExistence type="predicted"/>
<accession>A0A150K717</accession>
<dbReference type="Proteomes" id="UP000075304">
    <property type="component" value="Unassembled WGS sequence"/>
</dbReference>
<protein>
    <submittedName>
        <fullName evidence="1">Uncharacterized protein</fullName>
    </submittedName>
</protein>
<reference evidence="1 2" key="1">
    <citation type="submission" date="2016-01" db="EMBL/GenBank/DDBJ databases">
        <title>Genome Sequences of Twelve Sporeforming Bacillus Species Isolated from Foods.</title>
        <authorList>
            <person name="Berendsen E.M."/>
            <person name="Wells-Bennik M.H."/>
            <person name="Krawcyk A.O."/>
            <person name="De Jong A."/>
            <person name="Holsappel S."/>
            <person name="Eijlander R.T."/>
            <person name="Kuipers O.P."/>
        </authorList>
    </citation>
    <scope>NUCLEOTIDE SEQUENCE [LARGE SCALE GENOMIC DNA]</scope>
    <source>
        <strain evidence="1 2">B4099</strain>
    </source>
</reference>